<dbReference type="EMBL" id="JBEUOH010000027">
    <property type="protein sequence ID" value="KAL0859620.1"/>
    <property type="molecule type" value="Genomic_DNA"/>
</dbReference>
<name>A0ABR3H4V9_LOXSC</name>
<accession>A0ABR3H4V9</accession>
<feature type="region of interest" description="Disordered" evidence="2">
    <location>
        <begin position="627"/>
        <end position="653"/>
    </location>
</feature>
<organism evidence="3 4">
    <name type="scientific">Loxostege sticticalis</name>
    <name type="common">Beet webworm moth</name>
    <dbReference type="NCBI Taxonomy" id="481309"/>
    <lineage>
        <taxon>Eukaryota</taxon>
        <taxon>Metazoa</taxon>
        <taxon>Ecdysozoa</taxon>
        <taxon>Arthropoda</taxon>
        <taxon>Hexapoda</taxon>
        <taxon>Insecta</taxon>
        <taxon>Pterygota</taxon>
        <taxon>Neoptera</taxon>
        <taxon>Endopterygota</taxon>
        <taxon>Lepidoptera</taxon>
        <taxon>Glossata</taxon>
        <taxon>Ditrysia</taxon>
        <taxon>Pyraloidea</taxon>
        <taxon>Crambidae</taxon>
        <taxon>Pyraustinae</taxon>
        <taxon>Loxostege</taxon>
    </lineage>
</organism>
<protein>
    <recommendedName>
        <fullName evidence="5">SWIM-type domain-containing protein</fullName>
    </recommendedName>
</protein>
<dbReference type="PANTHER" id="PTHR46601:SF2">
    <property type="entry name" value="UBIQUITIN-LIKE PROTEASE FAMILY PROFILE DOMAIN-CONTAINING PROTEIN"/>
    <property type="match status" value="1"/>
</dbReference>
<feature type="coiled-coil region" evidence="1">
    <location>
        <begin position="125"/>
        <end position="152"/>
    </location>
</feature>
<feature type="compositionally biased region" description="Basic and acidic residues" evidence="2">
    <location>
        <begin position="33"/>
        <end position="58"/>
    </location>
</feature>
<evidence type="ECO:0000256" key="1">
    <source>
        <dbReference type="SAM" id="Coils"/>
    </source>
</evidence>
<sequence>MPRTSRSRLNLSDEEKKKRRREQKKMSMRRARAKLDEAALEERRRKDRERYHRKKQDGLIKTIKDFTPRQQRQIRKMWREKSKLRREKEKIRKRTEIILNDTLPSSPSSSFSRIASGKAISARNRRRLKAKNEFLSQRMRILRLKKNRQQKQADKVSIKDKIHNFLLDDENSRLTAGKKDTITRRKVKKQIRLLNDTLLNLHKKFINNSGLNISYETFRRHRPFWVIFPTAASRNTCLCSTCTNNNYIVCALHHAKILPYSKASYLAKSLCCKNEPNVACLERRCVQCSEKKVDFNVINGSDTIIYERWITKNVEVTIKGQTRKVKKTIKERVKTSQLLLTNILKSNLPTYMQHLANFYNQIRAINFIKQNLTASDGLLHIDFSENYGCKYGTEIQSAHFGGSKGQISLHTCVFYSKDSQSTIKASCFCTVSQDLRHDPVLICAHLKPVIEQIKLIIPDLKDLHILSDGPTTQYGNKTMFQMIVNYISKISSVESITWHFSESGHGKGAPDGVGGCLKRTCDKAVGNGRDIIDLNTFVDCTKVNCKGIMVMPIDDSVVSDIQNIADAITVPPFKGTFKIHQITWTTREPNILHVRRLSCIVCAADTKCPHFEMGLITVQTIQLPGTSTSSTSEDCMPSPVPLSPGTASASTVTGPRTPVLYMETPSPDPILNVRQPLTPKKRVNFEDIYSDDSVSVTPDKIFRPVILDDSDGEISPPYRSNPRLGFFNDGDGENVSPKKSKKRLAFFGDNNEENLPPKIPKRPAATSDESDEDIF</sequence>
<dbReference type="Proteomes" id="UP001549920">
    <property type="component" value="Unassembled WGS sequence"/>
</dbReference>
<reference evidence="3 4" key="1">
    <citation type="submission" date="2024-06" db="EMBL/GenBank/DDBJ databases">
        <title>A chromosome-level genome assembly of beet webworm, Loxostege sticticalis.</title>
        <authorList>
            <person name="Zhang Y."/>
        </authorList>
    </citation>
    <scope>NUCLEOTIDE SEQUENCE [LARGE SCALE GENOMIC DNA]</scope>
    <source>
        <strain evidence="3">AQ026</strain>
        <tissue evidence="3">Whole body</tissue>
    </source>
</reference>
<proteinExistence type="predicted"/>
<evidence type="ECO:0000313" key="3">
    <source>
        <dbReference type="EMBL" id="KAL0859620.1"/>
    </source>
</evidence>
<comment type="caution">
    <text evidence="3">The sequence shown here is derived from an EMBL/GenBank/DDBJ whole genome shotgun (WGS) entry which is preliminary data.</text>
</comment>
<feature type="region of interest" description="Disordered" evidence="2">
    <location>
        <begin position="1"/>
        <end position="58"/>
    </location>
</feature>
<keyword evidence="1" id="KW-0175">Coiled coil</keyword>
<feature type="region of interest" description="Disordered" evidence="2">
    <location>
        <begin position="746"/>
        <end position="775"/>
    </location>
</feature>
<evidence type="ECO:0008006" key="5">
    <source>
        <dbReference type="Google" id="ProtNLM"/>
    </source>
</evidence>
<keyword evidence="4" id="KW-1185">Reference proteome</keyword>
<gene>
    <name evidence="3" type="ORF">ABMA27_010747</name>
</gene>
<feature type="compositionally biased region" description="Basic residues" evidence="2">
    <location>
        <begin position="17"/>
        <end position="32"/>
    </location>
</feature>
<evidence type="ECO:0000256" key="2">
    <source>
        <dbReference type="SAM" id="MobiDB-lite"/>
    </source>
</evidence>
<dbReference type="PANTHER" id="PTHR46601">
    <property type="entry name" value="ULP_PROTEASE DOMAIN-CONTAINING PROTEIN"/>
    <property type="match status" value="1"/>
</dbReference>
<evidence type="ECO:0000313" key="4">
    <source>
        <dbReference type="Proteomes" id="UP001549920"/>
    </source>
</evidence>